<dbReference type="AlphaFoldDB" id="A0A7W8GI70"/>
<keyword evidence="1" id="KW-0472">Membrane</keyword>
<dbReference type="Gene3D" id="3.30.70.270">
    <property type="match status" value="1"/>
</dbReference>
<dbReference type="InterPro" id="IPR000160">
    <property type="entry name" value="GGDEF_dom"/>
</dbReference>
<dbReference type="InterPro" id="IPR029787">
    <property type="entry name" value="Nucleotide_cyclase"/>
</dbReference>
<proteinExistence type="predicted"/>
<evidence type="ECO:0000313" key="4">
    <source>
        <dbReference type="Proteomes" id="UP000525389"/>
    </source>
</evidence>
<organism evidence="3 4">
    <name type="scientific">Deinococcus budaensis</name>
    <dbReference type="NCBI Taxonomy" id="1665626"/>
    <lineage>
        <taxon>Bacteria</taxon>
        <taxon>Thermotogati</taxon>
        <taxon>Deinococcota</taxon>
        <taxon>Deinococci</taxon>
        <taxon>Deinococcales</taxon>
        <taxon>Deinococcaceae</taxon>
        <taxon>Deinococcus</taxon>
    </lineage>
</organism>
<keyword evidence="4" id="KW-1185">Reference proteome</keyword>
<feature type="domain" description="GGDEF" evidence="2">
    <location>
        <begin position="233"/>
        <end position="361"/>
    </location>
</feature>
<evidence type="ECO:0000256" key="1">
    <source>
        <dbReference type="SAM" id="Phobius"/>
    </source>
</evidence>
<dbReference type="SUPFAM" id="SSF55073">
    <property type="entry name" value="Nucleotide cyclase"/>
    <property type="match status" value="1"/>
</dbReference>
<reference evidence="3 4" key="1">
    <citation type="submission" date="2020-08" db="EMBL/GenBank/DDBJ databases">
        <title>Genomic Encyclopedia of Type Strains, Phase IV (KMG-IV): sequencing the most valuable type-strain genomes for metagenomic binning, comparative biology and taxonomic classification.</title>
        <authorList>
            <person name="Goeker M."/>
        </authorList>
    </citation>
    <scope>NUCLEOTIDE SEQUENCE [LARGE SCALE GENOMIC DNA]</scope>
    <source>
        <strain evidence="3 4">DSM 101791</strain>
    </source>
</reference>
<dbReference type="RefSeq" id="WP_184031748.1">
    <property type="nucleotide sequence ID" value="NZ_JACHFN010000020.1"/>
</dbReference>
<dbReference type="NCBIfam" id="TIGR00254">
    <property type="entry name" value="GGDEF"/>
    <property type="match status" value="1"/>
</dbReference>
<feature type="transmembrane region" description="Helical" evidence="1">
    <location>
        <begin position="51"/>
        <end position="69"/>
    </location>
</feature>
<dbReference type="GO" id="GO:0005886">
    <property type="term" value="C:plasma membrane"/>
    <property type="evidence" value="ECO:0007669"/>
    <property type="project" value="TreeGrafter"/>
</dbReference>
<dbReference type="Proteomes" id="UP000525389">
    <property type="component" value="Unassembled WGS sequence"/>
</dbReference>
<dbReference type="FunFam" id="3.30.70.270:FF:000001">
    <property type="entry name" value="Diguanylate cyclase domain protein"/>
    <property type="match status" value="1"/>
</dbReference>
<dbReference type="GO" id="GO:0052621">
    <property type="term" value="F:diguanylate cyclase activity"/>
    <property type="evidence" value="ECO:0007669"/>
    <property type="project" value="TreeGrafter"/>
</dbReference>
<dbReference type="InterPro" id="IPR043128">
    <property type="entry name" value="Rev_trsase/Diguanyl_cyclase"/>
</dbReference>
<evidence type="ECO:0000259" key="2">
    <source>
        <dbReference type="PROSITE" id="PS50887"/>
    </source>
</evidence>
<dbReference type="InterPro" id="IPR050469">
    <property type="entry name" value="Diguanylate_Cyclase"/>
</dbReference>
<sequence length="361" mass="38802">MAWRVSPAAQATPEFQFRRHSLLVILACVMLASGLTLGVSSEWMFTARDQGVLGFIAVKNVALFVWLWRRPGALRLVGLTELLLEGTGGVLSLGETLLVERAASGLGGYAYWLVLNYFVAALVFSPRTALGVSLGWFAALLGLGGAYWLSAATPAALRAQWGNDLLQLYLTHATFIAFLTLQGGLLRRYLQAMVQAERAARAALVDDLTGLPNRRQLDLWLQAQQARAGQTGDLWSVILFDLDHFKRVNDTFGHAAGDRVLRAAAQAAGGVLEEGDRLGRWGGEEFLVIVPGQGRAGAERLARDLQAAVAAQPHGEVGQVTVSCGVAQSQPGERYPELLERADAALYTAKRAGRALVVVAS</sequence>
<feature type="transmembrane region" description="Helical" evidence="1">
    <location>
        <begin position="106"/>
        <end position="124"/>
    </location>
</feature>
<dbReference type="EMBL" id="JACHFN010000020">
    <property type="protein sequence ID" value="MBB5236087.1"/>
    <property type="molecule type" value="Genomic_DNA"/>
</dbReference>
<dbReference type="PROSITE" id="PS50887">
    <property type="entry name" value="GGDEF"/>
    <property type="match status" value="1"/>
</dbReference>
<feature type="transmembrane region" description="Helical" evidence="1">
    <location>
        <begin position="169"/>
        <end position="186"/>
    </location>
</feature>
<name>A0A7W8GI70_9DEIO</name>
<keyword evidence="1" id="KW-1133">Transmembrane helix</keyword>
<accession>A0A7W8GI70</accession>
<protein>
    <submittedName>
        <fullName evidence="3">Diguanylate cyclase (GGDEF)-like protein</fullName>
    </submittedName>
</protein>
<feature type="transmembrane region" description="Helical" evidence="1">
    <location>
        <begin position="21"/>
        <end position="39"/>
    </location>
</feature>
<dbReference type="SMART" id="SM00267">
    <property type="entry name" value="GGDEF"/>
    <property type="match status" value="1"/>
</dbReference>
<gene>
    <name evidence="3" type="ORF">HNQ09_003555</name>
</gene>
<dbReference type="CDD" id="cd01949">
    <property type="entry name" value="GGDEF"/>
    <property type="match status" value="1"/>
</dbReference>
<comment type="caution">
    <text evidence="3">The sequence shown here is derived from an EMBL/GenBank/DDBJ whole genome shotgun (WGS) entry which is preliminary data.</text>
</comment>
<dbReference type="GO" id="GO:1902201">
    <property type="term" value="P:negative regulation of bacterial-type flagellum-dependent cell motility"/>
    <property type="evidence" value="ECO:0007669"/>
    <property type="project" value="TreeGrafter"/>
</dbReference>
<evidence type="ECO:0000313" key="3">
    <source>
        <dbReference type="EMBL" id="MBB5236087.1"/>
    </source>
</evidence>
<dbReference type="PANTHER" id="PTHR45138:SF9">
    <property type="entry name" value="DIGUANYLATE CYCLASE DGCM-RELATED"/>
    <property type="match status" value="1"/>
</dbReference>
<feature type="transmembrane region" description="Helical" evidence="1">
    <location>
        <begin position="131"/>
        <end position="149"/>
    </location>
</feature>
<feature type="transmembrane region" description="Helical" evidence="1">
    <location>
        <begin position="76"/>
        <end position="94"/>
    </location>
</feature>
<keyword evidence="1" id="KW-0812">Transmembrane</keyword>
<dbReference type="GO" id="GO:0043709">
    <property type="term" value="P:cell adhesion involved in single-species biofilm formation"/>
    <property type="evidence" value="ECO:0007669"/>
    <property type="project" value="TreeGrafter"/>
</dbReference>
<dbReference type="Pfam" id="PF00990">
    <property type="entry name" value="GGDEF"/>
    <property type="match status" value="1"/>
</dbReference>
<dbReference type="PANTHER" id="PTHR45138">
    <property type="entry name" value="REGULATORY COMPONENTS OF SENSORY TRANSDUCTION SYSTEM"/>
    <property type="match status" value="1"/>
</dbReference>